<gene>
    <name evidence="1" type="ORF">AFUS01_LOCUS21399</name>
</gene>
<dbReference type="Proteomes" id="UP000708208">
    <property type="component" value="Unassembled WGS sequence"/>
</dbReference>
<accession>A0A8J2P5T2</accession>
<dbReference type="EMBL" id="CAJVCH010240046">
    <property type="protein sequence ID" value="CAG7732920.1"/>
    <property type="molecule type" value="Genomic_DNA"/>
</dbReference>
<proteinExistence type="predicted"/>
<comment type="caution">
    <text evidence="1">The sequence shown here is derived from an EMBL/GenBank/DDBJ whole genome shotgun (WGS) entry which is preliminary data.</text>
</comment>
<sequence>MIDSRDKVRSVFNEAKKKVTKVLTRNSYRIPANLKLITGAPSETFLACTGVHPMLIIFRSLNLLEYFRVNGKERGREWSMPQWDFHSGCKVFKRFQTFENVTSDKVYELSRKTLDTAFHLWLLAYRCTHHVSKISQSAFPSSGTKFTNSIRHSSYV</sequence>
<reference evidence="1" key="1">
    <citation type="submission" date="2021-06" db="EMBL/GenBank/DDBJ databases">
        <authorList>
            <person name="Hodson N. C."/>
            <person name="Mongue J. A."/>
            <person name="Jaron S. K."/>
        </authorList>
    </citation>
    <scope>NUCLEOTIDE SEQUENCE</scope>
</reference>
<dbReference type="AlphaFoldDB" id="A0A8J2P5T2"/>
<evidence type="ECO:0000313" key="2">
    <source>
        <dbReference type="Proteomes" id="UP000708208"/>
    </source>
</evidence>
<organism evidence="1 2">
    <name type="scientific">Allacma fusca</name>
    <dbReference type="NCBI Taxonomy" id="39272"/>
    <lineage>
        <taxon>Eukaryota</taxon>
        <taxon>Metazoa</taxon>
        <taxon>Ecdysozoa</taxon>
        <taxon>Arthropoda</taxon>
        <taxon>Hexapoda</taxon>
        <taxon>Collembola</taxon>
        <taxon>Symphypleona</taxon>
        <taxon>Sminthuridae</taxon>
        <taxon>Allacma</taxon>
    </lineage>
</organism>
<protein>
    <submittedName>
        <fullName evidence="1">Uncharacterized protein</fullName>
    </submittedName>
</protein>
<keyword evidence="2" id="KW-1185">Reference proteome</keyword>
<name>A0A8J2P5T2_9HEXA</name>
<evidence type="ECO:0000313" key="1">
    <source>
        <dbReference type="EMBL" id="CAG7732920.1"/>
    </source>
</evidence>